<dbReference type="InterPro" id="IPR011991">
    <property type="entry name" value="ArsR-like_HTH"/>
</dbReference>
<comment type="caution">
    <text evidence="2">The sequence shown here is derived from an EMBL/GenBank/DDBJ whole genome shotgun (WGS) entry which is preliminary data.</text>
</comment>
<dbReference type="CDD" id="cd05403">
    <property type="entry name" value="NT_KNTase_like"/>
    <property type="match status" value="1"/>
</dbReference>
<dbReference type="InterPro" id="IPR036388">
    <property type="entry name" value="WH-like_DNA-bd_sf"/>
</dbReference>
<dbReference type="Proteomes" id="UP001183585">
    <property type="component" value="Unassembled WGS sequence"/>
</dbReference>
<dbReference type="InterPro" id="IPR036390">
    <property type="entry name" value="WH_DNA-bd_sf"/>
</dbReference>
<organism evidence="2 3">
    <name type="scientific">Promicromonospora iranensis</name>
    <dbReference type="NCBI Taxonomy" id="1105144"/>
    <lineage>
        <taxon>Bacteria</taxon>
        <taxon>Bacillati</taxon>
        <taxon>Actinomycetota</taxon>
        <taxon>Actinomycetes</taxon>
        <taxon>Micrococcales</taxon>
        <taxon>Promicromonosporaceae</taxon>
        <taxon>Promicromonospora</taxon>
    </lineage>
</organism>
<dbReference type="SUPFAM" id="SSF81301">
    <property type="entry name" value="Nucleotidyltransferase"/>
    <property type="match status" value="1"/>
</dbReference>
<dbReference type="EMBL" id="JAVDYE010000001">
    <property type="protein sequence ID" value="MDR7382699.1"/>
    <property type="molecule type" value="Genomic_DNA"/>
</dbReference>
<name>A0ABU2CMY1_9MICO</name>
<gene>
    <name evidence="2" type="ORF">J2S48_002214</name>
</gene>
<proteinExistence type="predicted"/>
<feature type="compositionally biased region" description="Basic and acidic residues" evidence="1">
    <location>
        <begin position="190"/>
        <end position="202"/>
    </location>
</feature>
<keyword evidence="2" id="KW-0238">DNA-binding</keyword>
<evidence type="ECO:0000313" key="3">
    <source>
        <dbReference type="Proteomes" id="UP001183585"/>
    </source>
</evidence>
<sequence>MKQAAPLLLPLLRTRAQGDILAAVILQPDKEQSLTDLARAVGTSRLTVLREIDRLEDAGLVSTRRFGNTRLARARTDNPVYAPLAELLAVTFGPLAVLRELLADVDGIEHAFIYGSWAARYHERPGSVPGDIDVLVIGDPDRERLADAVEEAEKALHREVNARRVAASVWANDDGPFKRTVTSSPIVELVENKGEAGGRDDGGEGSLASR</sequence>
<evidence type="ECO:0000256" key="1">
    <source>
        <dbReference type="SAM" id="MobiDB-lite"/>
    </source>
</evidence>
<protein>
    <submittedName>
        <fullName evidence="2">DNA-binding Lrp family transcriptional regulator</fullName>
    </submittedName>
</protein>
<dbReference type="RefSeq" id="WP_274997777.1">
    <property type="nucleotide sequence ID" value="NZ_JAJQQP010000018.1"/>
</dbReference>
<accession>A0ABU2CMY1</accession>
<keyword evidence="3" id="KW-1185">Reference proteome</keyword>
<feature type="region of interest" description="Disordered" evidence="1">
    <location>
        <begin position="188"/>
        <end position="210"/>
    </location>
</feature>
<dbReference type="Gene3D" id="3.30.460.10">
    <property type="entry name" value="Beta Polymerase, domain 2"/>
    <property type="match status" value="1"/>
</dbReference>
<dbReference type="GO" id="GO:0003677">
    <property type="term" value="F:DNA binding"/>
    <property type="evidence" value="ECO:0007669"/>
    <property type="project" value="UniProtKB-KW"/>
</dbReference>
<dbReference type="InterPro" id="IPR043519">
    <property type="entry name" value="NT_sf"/>
</dbReference>
<evidence type="ECO:0000313" key="2">
    <source>
        <dbReference type="EMBL" id="MDR7382699.1"/>
    </source>
</evidence>
<dbReference type="SUPFAM" id="SSF46785">
    <property type="entry name" value="Winged helix' DNA-binding domain"/>
    <property type="match status" value="1"/>
</dbReference>
<reference evidence="2 3" key="1">
    <citation type="submission" date="2023-07" db="EMBL/GenBank/DDBJ databases">
        <title>Sequencing the genomes of 1000 actinobacteria strains.</title>
        <authorList>
            <person name="Klenk H.-P."/>
        </authorList>
    </citation>
    <scope>NUCLEOTIDE SEQUENCE [LARGE SCALE GENOMIC DNA]</scope>
    <source>
        <strain evidence="2 3">DSM 45554</strain>
    </source>
</reference>
<dbReference type="Gene3D" id="1.10.10.10">
    <property type="entry name" value="Winged helix-like DNA-binding domain superfamily/Winged helix DNA-binding domain"/>
    <property type="match status" value="1"/>
</dbReference>
<dbReference type="CDD" id="cd00090">
    <property type="entry name" value="HTH_ARSR"/>
    <property type="match status" value="1"/>
</dbReference>